<evidence type="ECO:0000256" key="1">
    <source>
        <dbReference type="ARBA" id="ARBA00010062"/>
    </source>
</evidence>
<dbReference type="InterPro" id="IPR028082">
    <property type="entry name" value="Peripla_BP_I"/>
</dbReference>
<gene>
    <name evidence="5" type="ORF">V3328_22400</name>
</gene>
<dbReference type="Pfam" id="PF13458">
    <property type="entry name" value="Peripla_BP_6"/>
    <property type="match status" value="1"/>
</dbReference>
<dbReference type="InterPro" id="IPR028081">
    <property type="entry name" value="Leu-bd"/>
</dbReference>
<dbReference type="SUPFAM" id="SSF53822">
    <property type="entry name" value="Periplasmic binding protein-like I"/>
    <property type="match status" value="1"/>
</dbReference>
<comment type="similarity">
    <text evidence="1">Belongs to the leucine-binding protein family.</text>
</comment>
<evidence type="ECO:0000313" key="6">
    <source>
        <dbReference type="Proteomes" id="UP001378188"/>
    </source>
</evidence>
<dbReference type="Proteomes" id="UP001378188">
    <property type="component" value="Unassembled WGS sequence"/>
</dbReference>
<sequence>MKKYLLMSLVAMAPAIAAAAELEEVPGFDGETITLGIISPLSGPVAVLGLPVTAGHEVWFERINEQGGIAGKYKVKLLTEDNANQEALTVQQYNKLKNQVVSFSQVFGTHTTKAILPQLRTDKMVVAPASFDSYWVHDPNLLPVGATYQIMAVNAFAHWLDTEADDDPVICGLVRDDPYGEAGMDGIKFVAEKRGLEIAAEVTLSQSDQDFTGQIEQLKSAGCEMVFVTTVPPQLARIVGNSARAGFEPRWIAQWPSWHGALLDSPVVDYLEKNVWLAGEGTEWGNQANSPGMAELEADIAAHKPDQAPNVWFVLGYNQARAVTAMIEKAVAHGDLSREGVMNALATMDNVDFGGLIGDYHYGAIEKRNPPRKSTVFGVDREKPFGLKSLKENFASPEAAEYSY</sequence>
<keyword evidence="6" id="KW-1185">Reference proteome</keyword>
<name>A0AAW9RVD8_9HYPH</name>
<keyword evidence="2 3" id="KW-0732">Signal</keyword>
<feature type="signal peptide" evidence="3">
    <location>
        <begin position="1"/>
        <end position="19"/>
    </location>
</feature>
<dbReference type="RefSeq" id="WP_340331955.1">
    <property type="nucleotide sequence ID" value="NZ_JAZHOF010000011.1"/>
</dbReference>
<comment type="caution">
    <text evidence="5">The sequence shown here is derived from an EMBL/GenBank/DDBJ whole genome shotgun (WGS) entry which is preliminary data.</text>
</comment>
<feature type="domain" description="Leucine-binding protein" evidence="4">
    <location>
        <begin position="32"/>
        <end position="363"/>
    </location>
</feature>
<accession>A0AAW9RVD8</accession>
<evidence type="ECO:0000256" key="2">
    <source>
        <dbReference type="ARBA" id="ARBA00022729"/>
    </source>
</evidence>
<evidence type="ECO:0000256" key="3">
    <source>
        <dbReference type="SAM" id="SignalP"/>
    </source>
</evidence>
<proteinExistence type="inferred from homology"/>
<feature type="chain" id="PRO_5043993084" evidence="3">
    <location>
        <begin position="20"/>
        <end position="404"/>
    </location>
</feature>
<evidence type="ECO:0000259" key="4">
    <source>
        <dbReference type="Pfam" id="PF13458"/>
    </source>
</evidence>
<evidence type="ECO:0000313" key="5">
    <source>
        <dbReference type="EMBL" id="MEJ8574252.1"/>
    </source>
</evidence>
<dbReference type="Gene3D" id="3.40.50.2300">
    <property type="match status" value="2"/>
</dbReference>
<protein>
    <submittedName>
        <fullName evidence="5">ABC transporter substrate-binding protein</fullName>
    </submittedName>
</protein>
<reference evidence="5 6" key="1">
    <citation type="submission" date="2024-02" db="EMBL/GenBank/DDBJ databases">
        <title>Genome analysis and characterization of Microbaculum marinisediminis sp. nov., isolated from marine sediment.</title>
        <authorList>
            <person name="Du Z.-J."/>
            <person name="Ye Y.-Q."/>
            <person name="Zhang Z.-R."/>
            <person name="Yuan S.-M."/>
            <person name="Zhang X.-Y."/>
        </authorList>
    </citation>
    <scope>NUCLEOTIDE SEQUENCE [LARGE SCALE GENOMIC DNA]</scope>
    <source>
        <strain evidence="5 6">SDUM1044001</strain>
    </source>
</reference>
<dbReference type="PANTHER" id="PTHR47235:SF1">
    <property type="entry name" value="BLR6548 PROTEIN"/>
    <property type="match status" value="1"/>
</dbReference>
<dbReference type="EMBL" id="JAZHOF010000011">
    <property type="protein sequence ID" value="MEJ8574252.1"/>
    <property type="molecule type" value="Genomic_DNA"/>
</dbReference>
<organism evidence="5 6">
    <name type="scientific">Microbaculum marinum</name>
    <dbReference type="NCBI Taxonomy" id="1764581"/>
    <lineage>
        <taxon>Bacteria</taxon>
        <taxon>Pseudomonadati</taxon>
        <taxon>Pseudomonadota</taxon>
        <taxon>Alphaproteobacteria</taxon>
        <taxon>Hyphomicrobiales</taxon>
        <taxon>Tepidamorphaceae</taxon>
        <taxon>Microbaculum</taxon>
    </lineage>
</organism>
<dbReference type="AlphaFoldDB" id="A0AAW9RVD8"/>
<dbReference type="PANTHER" id="PTHR47235">
    <property type="entry name" value="BLR6548 PROTEIN"/>
    <property type="match status" value="1"/>
</dbReference>